<feature type="domain" description="DUF418" evidence="2">
    <location>
        <begin position="310"/>
        <end position="400"/>
    </location>
</feature>
<dbReference type="InterPro" id="IPR012429">
    <property type="entry name" value="HGSNAT_cat"/>
</dbReference>
<dbReference type="PANTHER" id="PTHR30590:SF2">
    <property type="entry name" value="INNER MEMBRANE PROTEIN"/>
    <property type="match status" value="1"/>
</dbReference>
<comment type="caution">
    <text evidence="4">The sequence shown here is derived from an EMBL/GenBank/DDBJ whole genome shotgun (WGS) entry which is preliminary data.</text>
</comment>
<feature type="transmembrane region" description="Helical" evidence="1">
    <location>
        <begin position="138"/>
        <end position="160"/>
    </location>
</feature>
<feature type="transmembrane region" description="Helical" evidence="1">
    <location>
        <begin position="58"/>
        <end position="76"/>
    </location>
</feature>
<evidence type="ECO:0000259" key="3">
    <source>
        <dbReference type="Pfam" id="PF07786"/>
    </source>
</evidence>
<feature type="transmembrane region" description="Helical" evidence="1">
    <location>
        <begin position="331"/>
        <end position="353"/>
    </location>
</feature>
<evidence type="ECO:0000259" key="2">
    <source>
        <dbReference type="Pfam" id="PF04235"/>
    </source>
</evidence>
<evidence type="ECO:0000313" key="4">
    <source>
        <dbReference type="EMBL" id="NKE59895.1"/>
    </source>
</evidence>
<dbReference type="EMBL" id="VSRL01000099">
    <property type="protein sequence ID" value="NKE59895.1"/>
    <property type="molecule type" value="Genomic_DNA"/>
</dbReference>
<dbReference type="PANTHER" id="PTHR30590">
    <property type="entry name" value="INNER MEMBRANE PROTEIN"/>
    <property type="match status" value="1"/>
</dbReference>
<evidence type="ECO:0000256" key="1">
    <source>
        <dbReference type="SAM" id="Phobius"/>
    </source>
</evidence>
<sequence>MALVERAEVRQQPSVARLAGVDLARGLAVFGMFAAHVGPDPTSGGIIGGLMQFSQGRASALFATLAGLSLAIMSGRQEPATGLKGRQARIRIAIRAVILFVFGTLLTMTGTSVVVILAYYGLFFLLALPFTRLRSVPLAIIAAVTAIIGPILSFVVRNWLTTTGLARGLIANDPIRMIGGESMVQFLLTGGYPVLTWMPFVFAGMALGRLDLTAVTTRIRLAIIGPALAVIGYGGSWIALQIFGGADLSRRFPGGMKKFGDMPEGGSGGVPGMSALTENGEPMGAVPTDTPLRLLGSDPHSGTSFEIIGSVGVAITILVGALVLAEKLPRLWRPVTAVGSMSLTAYVLHVIAIDATGLTSGAQPLSVLLAFIAGAIVFALVWSRFFRRGPLEFLLNKATTTRVAVPKT</sequence>
<proteinExistence type="predicted"/>
<keyword evidence="1" id="KW-0472">Membrane</keyword>
<name>A0ABX1FLV4_9PSEU</name>
<feature type="transmembrane region" description="Helical" evidence="1">
    <location>
        <begin position="365"/>
        <end position="386"/>
    </location>
</feature>
<dbReference type="RefSeq" id="WP_167976555.1">
    <property type="nucleotide sequence ID" value="NZ_VSRL01000099.1"/>
</dbReference>
<feature type="domain" description="Heparan-alpha-glucosaminide N-acetyltransferase catalytic" evidence="3">
    <location>
        <begin position="17"/>
        <end position="222"/>
    </location>
</feature>
<gene>
    <name evidence="4" type="ORF">FXN61_25055</name>
</gene>
<keyword evidence="1" id="KW-0812">Transmembrane</keyword>
<dbReference type="InterPro" id="IPR007349">
    <property type="entry name" value="DUF418"/>
</dbReference>
<organism evidence="4 5">
    <name type="scientific">Lentzea indica</name>
    <dbReference type="NCBI Taxonomy" id="2604800"/>
    <lineage>
        <taxon>Bacteria</taxon>
        <taxon>Bacillati</taxon>
        <taxon>Actinomycetota</taxon>
        <taxon>Actinomycetes</taxon>
        <taxon>Pseudonocardiales</taxon>
        <taxon>Pseudonocardiaceae</taxon>
        <taxon>Lentzea</taxon>
    </lineage>
</organism>
<reference evidence="4 5" key="1">
    <citation type="submission" date="2019-08" db="EMBL/GenBank/DDBJ databases">
        <title>Lentzea from Indian Himalayas.</title>
        <authorList>
            <person name="Mandal S."/>
            <person name="Mallick Gupta A."/>
            <person name="Maiti P.K."/>
            <person name="Sarkar J."/>
            <person name="Mandal S."/>
        </authorList>
    </citation>
    <scope>NUCLEOTIDE SEQUENCE [LARGE SCALE GENOMIC DNA]</scope>
    <source>
        <strain evidence="4 5">PSKA42</strain>
    </source>
</reference>
<dbReference type="Proteomes" id="UP001515943">
    <property type="component" value="Unassembled WGS sequence"/>
</dbReference>
<keyword evidence="1" id="KW-1133">Transmembrane helix</keyword>
<dbReference type="Pfam" id="PF07786">
    <property type="entry name" value="HGSNAT_cat"/>
    <property type="match status" value="1"/>
</dbReference>
<feature type="transmembrane region" description="Helical" evidence="1">
    <location>
        <begin position="307"/>
        <end position="324"/>
    </location>
</feature>
<keyword evidence="5" id="KW-1185">Reference proteome</keyword>
<dbReference type="InterPro" id="IPR052529">
    <property type="entry name" value="Bact_Transport_Assoc"/>
</dbReference>
<evidence type="ECO:0000313" key="5">
    <source>
        <dbReference type="Proteomes" id="UP001515943"/>
    </source>
</evidence>
<protein>
    <submittedName>
        <fullName evidence="4">DUF418 domain-containing protein</fullName>
    </submittedName>
</protein>
<accession>A0ABX1FLV4</accession>
<dbReference type="Pfam" id="PF04235">
    <property type="entry name" value="DUF418"/>
    <property type="match status" value="1"/>
</dbReference>
<feature type="transmembrane region" description="Helical" evidence="1">
    <location>
        <begin position="219"/>
        <end position="243"/>
    </location>
</feature>